<feature type="compositionally biased region" description="Polar residues" evidence="1">
    <location>
        <begin position="445"/>
        <end position="465"/>
    </location>
</feature>
<evidence type="ECO:0000256" key="1">
    <source>
        <dbReference type="SAM" id="MobiDB-lite"/>
    </source>
</evidence>
<feature type="compositionally biased region" description="Polar residues" evidence="1">
    <location>
        <begin position="206"/>
        <end position="222"/>
    </location>
</feature>
<dbReference type="Proteomes" id="UP000800038">
    <property type="component" value="Unassembled WGS sequence"/>
</dbReference>
<feature type="region of interest" description="Disordered" evidence="1">
    <location>
        <begin position="34"/>
        <end position="55"/>
    </location>
</feature>
<dbReference type="AlphaFoldDB" id="A0A6A5S8C8"/>
<gene>
    <name evidence="2" type="ORF">EJ02DRAFT_506827</name>
</gene>
<keyword evidence="3" id="KW-1185">Reference proteome</keyword>
<accession>A0A6A5S8C8</accession>
<feature type="region of interest" description="Disordered" evidence="1">
    <location>
        <begin position="439"/>
        <end position="467"/>
    </location>
</feature>
<organism evidence="2 3">
    <name type="scientific">Clathrospora elynae</name>
    <dbReference type="NCBI Taxonomy" id="706981"/>
    <lineage>
        <taxon>Eukaryota</taxon>
        <taxon>Fungi</taxon>
        <taxon>Dikarya</taxon>
        <taxon>Ascomycota</taxon>
        <taxon>Pezizomycotina</taxon>
        <taxon>Dothideomycetes</taxon>
        <taxon>Pleosporomycetidae</taxon>
        <taxon>Pleosporales</taxon>
        <taxon>Diademaceae</taxon>
        <taxon>Clathrospora</taxon>
    </lineage>
</organism>
<feature type="compositionally biased region" description="Basic and acidic residues" evidence="1">
    <location>
        <begin position="1093"/>
        <end position="1131"/>
    </location>
</feature>
<feature type="region of interest" description="Disordered" evidence="1">
    <location>
        <begin position="291"/>
        <end position="312"/>
    </location>
</feature>
<feature type="compositionally biased region" description="Basic and acidic residues" evidence="1">
    <location>
        <begin position="115"/>
        <end position="137"/>
    </location>
</feature>
<proteinExistence type="predicted"/>
<reference evidence="2" key="1">
    <citation type="journal article" date="2020" name="Stud. Mycol.">
        <title>101 Dothideomycetes genomes: a test case for predicting lifestyles and emergence of pathogens.</title>
        <authorList>
            <person name="Haridas S."/>
            <person name="Albert R."/>
            <person name="Binder M."/>
            <person name="Bloem J."/>
            <person name="Labutti K."/>
            <person name="Salamov A."/>
            <person name="Andreopoulos B."/>
            <person name="Baker S."/>
            <person name="Barry K."/>
            <person name="Bills G."/>
            <person name="Bluhm B."/>
            <person name="Cannon C."/>
            <person name="Castanera R."/>
            <person name="Culley D."/>
            <person name="Daum C."/>
            <person name="Ezra D."/>
            <person name="Gonzalez J."/>
            <person name="Henrissat B."/>
            <person name="Kuo A."/>
            <person name="Liang C."/>
            <person name="Lipzen A."/>
            <person name="Lutzoni F."/>
            <person name="Magnuson J."/>
            <person name="Mondo S."/>
            <person name="Nolan M."/>
            <person name="Ohm R."/>
            <person name="Pangilinan J."/>
            <person name="Park H.-J."/>
            <person name="Ramirez L."/>
            <person name="Alfaro M."/>
            <person name="Sun H."/>
            <person name="Tritt A."/>
            <person name="Yoshinaga Y."/>
            <person name="Zwiers L.-H."/>
            <person name="Turgeon B."/>
            <person name="Goodwin S."/>
            <person name="Spatafora J."/>
            <person name="Crous P."/>
            <person name="Grigoriev I."/>
        </authorList>
    </citation>
    <scope>NUCLEOTIDE SEQUENCE</scope>
    <source>
        <strain evidence="2">CBS 161.51</strain>
    </source>
</reference>
<dbReference type="OrthoDB" id="3946750at2759"/>
<name>A0A6A5S8C8_9PLEO</name>
<feature type="region of interest" description="Disordered" evidence="1">
    <location>
        <begin position="115"/>
        <end position="186"/>
    </location>
</feature>
<feature type="region of interest" description="Disordered" evidence="1">
    <location>
        <begin position="1078"/>
        <end position="1136"/>
    </location>
</feature>
<evidence type="ECO:0000313" key="2">
    <source>
        <dbReference type="EMBL" id="KAF1935870.1"/>
    </source>
</evidence>
<sequence length="1168" mass="129982">MTWWRRDPMLSPIHRYAQRFLPSQEAALRTRCFSRTPSKSAQHEDDSGTKRPSGLSNLDWLQLQHYQRWRKRLMEDPYQAIFGASNDMLSGKGLKDWDWISKSFPKWILREMEGHEELGTRPGNDKRKTLESNDPKRVGITSEGSSPVKQREPRFPQLSYRATRLDREDSSGIASPSDLRRPQEQTHFKVVGYCSDVEAAPRTDTVTSIPPSSAPPSVQTPATIPPKSIESFHDYVVETLSKAAAEIEPSKTPFARDTAFIQHFLADKPQHEKLLTENEPKINTWRHTELQRRSSHELMTENNESAPAVRTDEEASITVASTQEIPAPPIQLTNEHSPVEISHTQQTSTTQDRAASVRSTSKILSQLPKDDIDFLSASDIRASMASKRVKILGSRQREAERLNLEKTFADAHKANERIDPMLESKIINDQHIRRVERQMREPSNPVESTEESQPVQQSLKSTSSEEGVLDSSIDRMTKWLHQGGAVFSSHFWQDPTEDDDAKKTRLFFDKVITRMRRGHVTMQAVVQDLESDLPASKPLCKRFREDEALVSSAIIALRQRSQSGVPQPSVSRKLRSIQTLRLKFQDTERELEAAYTALREIGKADAARSVKPAVKRNLVIASKIIQKYGQLTRTLIWSIQARLEDPNIDPSILADYKIVANSLLTLRDTQMALGRMVDRAMLVYGVVPNVVEDSERSGRKCTMGFPEGLHRQLHPKPEVSHILSEVDKAQLRAKVAADERLANEVDAQKFAMRGLADDGYAQAPKSVLRKSLEEYGPLAHSLFRPFGSVLESMGRKETPAGIEAAKAKEDATKRCGDAILVAEVRKAYEDTHGPITVRHKQPVDAAEKVKKEQETDVKRFDMLKEDPVSGPLNDLTSSTSGETAIKITENFAVHTKSTEHSAPVELKTPLGTRQTAPTTKAAAVDDAQGAVQHSPVATEATPSTGSTTIPEASIAKPSSDTALSHSSIANLPTQYTILIHDPQTDKLSLTISISGPPRDTSPVLPLHQALSDLDNPAKFIPYITKGLEVVSAKKDMLVLRNALDDASSTFAFQTLDTPPNSHVNECENVTERVTVNPIDGTTRLSPTGYVGPEESREQLEKEFDERREAAGKLSSKEQERYEQSPEKDKSRIKGRKRVGAGSVVKTAIWAAAVCYVVGVVGEIANAPF</sequence>
<protein>
    <submittedName>
        <fullName evidence="2">Uncharacterized protein</fullName>
    </submittedName>
</protein>
<evidence type="ECO:0000313" key="3">
    <source>
        <dbReference type="Proteomes" id="UP000800038"/>
    </source>
</evidence>
<feature type="region of interest" description="Disordered" evidence="1">
    <location>
        <begin position="206"/>
        <end position="226"/>
    </location>
</feature>
<dbReference type="EMBL" id="ML976228">
    <property type="protein sequence ID" value="KAF1935870.1"/>
    <property type="molecule type" value="Genomic_DNA"/>
</dbReference>